<dbReference type="Proteomes" id="UP000001572">
    <property type="component" value="Chromosome"/>
</dbReference>
<dbReference type="eggNOG" id="COG2812">
    <property type="taxonomic scope" value="Bacteria"/>
</dbReference>
<keyword evidence="6" id="KW-0239">DNA-directed DNA polymerase</keyword>
<dbReference type="KEGG" id="amt:Amet_0084"/>
<evidence type="ECO:0000256" key="4">
    <source>
        <dbReference type="ARBA" id="ARBA00022695"/>
    </source>
</evidence>
<dbReference type="STRING" id="293826.Amet_0084"/>
<dbReference type="HOGENOM" id="CLU_006229_4_0_9"/>
<dbReference type="Gene3D" id="3.40.50.300">
    <property type="entry name" value="P-loop containing nucleotide triphosphate hydrolases"/>
    <property type="match status" value="1"/>
</dbReference>
<feature type="domain" description="DNA polymerase III delta subunit C-terminal" evidence="8">
    <location>
        <begin position="211"/>
        <end position="323"/>
    </location>
</feature>
<keyword evidence="4 9" id="KW-0548">Nucleotidyltransferase</keyword>
<dbReference type="GO" id="GO:0008408">
    <property type="term" value="F:3'-5' exonuclease activity"/>
    <property type="evidence" value="ECO:0007669"/>
    <property type="project" value="InterPro"/>
</dbReference>
<dbReference type="FunFam" id="3.40.50.300:FF:001255">
    <property type="entry name" value="DNA polymerase III subunit delta"/>
    <property type="match status" value="1"/>
</dbReference>
<dbReference type="Pfam" id="PF13177">
    <property type="entry name" value="DNA_pol3_delta2"/>
    <property type="match status" value="1"/>
</dbReference>
<evidence type="ECO:0000256" key="3">
    <source>
        <dbReference type="ARBA" id="ARBA00022679"/>
    </source>
</evidence>
<dbReference type="NCBIfam" id="TIGR00678">
    <property type="entry name" value="holB"/>
    <property type="match status" value="1"/>
</dbReference>
<dbReference type="AlphaFoldDB" id="A6TJF9"/>
<evidence type="ECO:0000256" key="6">
    <source>
        <dbReference type="ARBA" id="ARBA00022932"/>
    </source>
</evidence>
<organism evidence="9 10">
    <name type="scientific">Alkaliphilus metalliredigens (strain QYMF)</name>
    <dbReference type="NCBI Taxonomy" id="293826"/>
    <lineage>
        <taxon>Bacteria</taxon>
        <taxon>Bacillati</taxon>
        <taxon>Bacillota</taxon>
        <taxon>Clostridia</taxon>
        <taxon>Peptostreptococcales</taxon>
        <taxon>Natronincolaceae</taxon>
        <taxon>Alkaliphilus</taxon>
    </lineage>
</organism>
<evidence type="ECO:0000259" key="8">
    <source>
        <dbReference type="Pfam" id="PF09115"/>
    </source>
</evidence>
<dbReference type="EMBL" id="CP000724">
    <property type="protein sequence ID" value="ABR46327.1"/>
    <property type="molecule type" value="Genomic_DNA"/>
</dbReference>
<dbReference type="Pfam" id="PF09115">
    <property type="entry name" value="DNApol3-delta_C"/>
    <property type="match status" value="1"/>
</dbReference>
<evidence type="ECO:0000256" key="7">
    <source>
        <dbReference type="ARBA" id="ARBA00049244"/>
    </source>
</evidence>
<comment type="catalytic activity">
    <reaction evidence="7">
        <text>DNA(n) + a 2'-deoxyribonucleoside 5'-triphosphate = DNA(n+1) + diphosphate</text>
        <dbReference type="Rhea" id="RHEA:22508"/>
        <dbReference type="Rhea" id="RHEA-COMP:17339"/>
        <dbReference type="Rhea" id="RHEA-COMP:17340"/>
        <dbReference type="ChEBI" id="CHEBI:33019"/>
        <dbReference type="ChEBI" id="CHEBI:61560"/>
        <dbReference type="ChEBI" id="CHEBI:173112"/>
        <dbReference type="EC" id="2.7.7.7"/>
    </reaction>
</comment>
<dbReference type="GO" id="GO:0003677">
    <property type="term" value="F:DNA binding"/>
    <property type="evidence" value="ECO:0007669"/>
    <property type="project" value="InterPro"/>
</dbReference>
<protein>
    <recommendedName>
        <fullName evidence="2">DNA polymerase III subunit delta'</fullName>
        <ecNumber evidence="1">2.7.7.7</ecNumber>
    </recommendedName>
</protein>
<dbReference type="SUPFAM" id="SSF52540">
    <property type="entry name" value="P-loop containing nucleoside triphosphate hydrolases"/>
    <property type="match status" value="1"/>
</dbReference>
<dbReference type="GO" id="GO:0003887">
    <property type="term" value="F:DNA-directed DNA polymerase activity"/>
    <property type="evidence" value="ECO:0007669"/>
    <property type="project" value="UniProtKB-EC"/>
</dbReference>
<accession>A6TJF9</accession>
<keyword evidence="3 9" id="KW-0808">Transferase</keyword>
<dbReference type="InterPro" id="IPR015199">
    <property type="entry name" value="DNA_pol_III_delta_C"/>
</dbReference>
<name>A6TJF9_ALKMQ</name>
<evidence type="ECO:0000313" key="9">
    <source>
        <dbReference type="EMBL" id="ABR46327.1"/>
    </source>
</evidence>
<dbReference type="InterPro" id="IPR004622">
    <property type="entry name" value="DNA_pol_HolB"/>
</dbReference>
<keyword evidence="5" id="KW-0235">DNA replication</keyword>
<evidence type="ECO:0000313" key="10">
    <source>
        <dbReference type="Proteomes" id="UP000001572"/>
    </source>
</evidence>
<dbReference type="PANTHER" id="PTHR11669:SF8">
    <property type="entry name" value="DNA POLYMERASE III SUBUNIT DELTA"/>
    <property type="match status" value="1"/>
</dbReference>
<gene>
    <name evidence="9" type="ordered locus">Amet_0084</name>
</gene>
<dbReference type="InterPro" id="IPR027417">
    <property type="entry name" value="P-loop_NTPase"/>
</dbReference>
<dbReference type="InterPro" id="IPR008921">
    <property type="entry name" value="DNA_pol3_clamp-load_cplx_C"/>
</dbReference>
<evidence type="ECO:0000256" key="2">
    <source>
        <dbReference type="ARBA" id="ARBA00014363"/>
    </source>
</evidence>
<keyword evidence="10" id="KW-1185">Reference proteome</keyword>
<dbReference type="PANTHER" id="PTHR11669">
    <property type="entry name" value="REPLICATION FACTOR C / DNA POLYMERASE III GAMMA-TAU SUBUNIT"/>
    <property type="match status" value="1"/>
</dbReference>
<sequence>MAFENIVGQAHVIKLLKQSIKQNTVGHGYIFEGIEGLGKHLVAFELAKALCCTGTGDQPCNQCNSCKKLSHQNHPDVIWITGEGSIKINTIRDLQKDTQQKPYESRKKVYIIEKAEKMTVQAQNALLKTLEEPPSYVTLILLTANSHSLLPTITSRCQIIKFQPVPLDVIQAFLMLEKNVDLEKAKLMATLSNGVVGKALKLLEDPSFQNQREGLIQISKDLFKKDKVAALQKFSFFEDHKESIEEILELYLVWYRDLLVYRDTQNKVLMFNIDQVEEIISQSNRIDLKKISNIISIIENTKENVRRNVQFQLNIEVMLLNIQEVLSSW</sequence>
<evidence type="ECO:0000256" key="5">
    <source>
        <dbReference type="ARBA" id="ARBA00022705"/>
    </source>
</evidence>
<dbReference type="OrthoDB" id="9810148at2"/>
<dbReference type="InterPro" id="IPR050238">
    <property type="entry name" value="DNA_Rep/Repair_Clamp_Loader"/>
</dbReference>
<dbReference type="GO" id="GO:0006261">
    <property type="term" value="P:DNA-templated DNA replication"/>
    <property type="evidence" value="ECO:0007669"/>
    <property type="project" value="TreeGrafter"/>
</dbReference>
<proteinExistence type="predicted"/>
<reference evidence="10" key="1">
    <citation type="journal article" date="2016" name="Genome Announc.">
        <title>Complete genome sequence of Alkaliphilus metalliredigens strain QYMF, an alkaliphilic and metal-reducing bacterium isolated from borax-contaminated leachate ponds.</title>
        <authorList>
            <person name="Hwang C."/>
            <person name="Copeland A."/>
            <person name="Lucas S."/>
            <person name="Lapidus A."/>
            <person name="Barry K."/>
            <person name="Detter J.C."/>
            <person name="Glavina Del Rio T."/>
            <person name="Hammon N."/>
            <person name="Israni S."/>
            <person name="Dalin E."/>
            <person name="Tice H."/>
            <person name="Pitluck S."/>
            <person name="Chertkov O."/>
            <person name="Brettin T."/>
            <person name="Bruce D."/>
            <person name="Han C."/>
            <person name="Schmutz J."/>
            <person name="Larimer F."/>
            <person name="Land M.L."/>
            <person name="Hauser L."/>
            <person name="Kyrpides N."/>
            <person name="Mikhailova N."/>
            <person name="Ye Q."/>
            <person name="Zhou J."/>
            <person name="Richardson P."/>
            <person name="Fields M.W."/>
        </authorList>
    </citation>
    <scope>NUCLEOTIDE SEQUENCE [LARGE SCALE GENOMIC DNA]</scope>
    <source>
        <strain evidence="10">QYMF</strain>
    </source>
</reference>
<dbReference type="RefSeq" id="WP_011971236.1">
    <property type="nucleotide sequence ID" value="NC_009633.1"/>
</dbReference>
<dbReference type="SUPFAM" id="SSF48019">
    <property type="entry name" value="post-AAA+ oligomerization domain-like"/>
    <property type="match status" value="1"/>
</dbReference>
<dbReference type="EC" id="2.7.7.7" evidence="1"/>
<evidence type="ECO:0000256" key="1">
    <source>
        <dbReference type="ARBA" id="ARBA00012417"/>
    </source>
</evidence>